<accession>A0A917SRD7</accession>
<dbReference type="GO" id="GO:0012505">
    <property type="term" value="C:endomembrane system"/>
    <property type="evidence" value="ECO:0007669"/>
    <property type="project" value="UniProtKB-SubCell"/>
</dbReference>
<reference evidence="7" key="1">
    <citation type="journal article" date="2014" name="Int. J. Syst. Evol. Microbiol.">
        <title>Complete genome sequence of Corynebacterium casei LMG S-19264T (=DSM 44701T), isolated from a smear-ripened cheese.</title>
        <authorList>
            <consortium name="US DOE Joint Genome Institute (JGI-PGF)"/>
            <person name="Walter F."/>
            <person name="Albersmeier A."/>
            <person name="Kalinowski J."/>
            <person name="Ruckert C."/>
        </authorList>
    </citation>
    <scope>NUCLEOTIDE SEQUENCE</scope>
    <source>
        <strain evidence="7">CGMCC 4.7308</strain>
    </source>
</reference>
<dbReference type="AlphaFoldDB" id="A0A917SRD7"/>
<organism evidence="7 8">
    <name type="scientific">Nakamurella endophytica</name>
    <dbReference type="NCBI Taxonomy" id="1748367"/>
    <lineage>
        <taxon>Bacteria</taxon>
        <taxon>Bacillati</taxon>
        <taxon>Actinomycetota</taxon>
        <taxon>Actinomycetes</taxon>
        <taxon>Nakamurellales</taxon>
        <taxon>Nakamurellaceae</taxon>
        <taxon>Nakamurella</taxon>
    </lineage>
</organism>
<keyword evidence="8" id="KW-1185">Reference proteome</keyword>
<dbReference type="Pfam" id="PF01988">
    <property type="entry name" value="VIT1"/>
    <property type="match status" value="1"/>
</dbReference>
<gene>
    <name evidence="7" type="ORF">GCM10011594_08530</name>
</gene>
<evidence type="ECO:0000256" key="6">
    <source>
        <dbReference type="SAM" id="Phobius"/>
    </source>
</evidence>
<evidence type="ECO:0000256" key="3">
    <source>
        <dbReference type="ARBA" id="ARBA00022989"/>
    </source>
</evidence>
<reference evidence="7" key="2">
    <citation type="submission" date="2020-09" db="EMBL/GenBank/DDBJ databases">
        <authorList>
            <person name="Sun Q."/>
            <person name="Zhou Y."/>
        </authorList>
    </citation>
    <scope>NUCLEOTIDE SEQUENCE</scope>
    <source>
        <strain evidence="7">CGMCC 4.7308</strain>
    </source>
</reference>
<evidence type="ECO:0000256" key="2">
    <source>
        <dbReference type="ARBA" id="ARBA00022692"/>
    </source>
</evidence>
<feature type="transmembrane region" description="Helical" evidence="6">
    <location>
        <begin position="209"/>
        <end position="231"/>
    </location>
</feature>
<dbReference type="GO" id="GO:0030026">
    <property type="term" value="P:intracellular manganese ion homeostasis"/>
    <property type="evidence" value="ECO:0007669"/>
    <property type="project" value="InterPro"/>
</dbReference>
<feature type="transmembrane region" description="Helical" evidence="6">
    <location>
        <begin position="180"/>
        <end position="203"/>
    </location>
</feature>
<evidence type="ECO:0000256" key="4">
    <source>
        <dbReference type="ARBA" id="ARBA00023136"/>
    </source>
</evidence>
<protein>
    <submittedName>
        <fullName evidence="7">Membrane protein</fullName>
    </submittedName>
</protein>
<evidence type="ECO:0000313" key="7">
    <source>
        <dbReference type="EMBL" id="GGL91126.1"/>
    </source>
</evidence>
<feature type="transmembrane region" description="Helical" evidence="6">
    <location>
        <begin position="243"/>
        <end position="263"/>
    </location>
</feature>
<evidence type="ECO:0000313" key="8">
    <source>
        <dbReference type="Proteomes" id="UP000655208"/>
    </source>
</evidence>
<dbReference type="InterPro" id="IPR008217">
    <property type="entry name" value="Ccc1_fam"/>
</dbReference>
<comment type="caution">
    <text evidence="7">The sequence shown here is derived from an EMBL/GenBank/DDBJ whole genome shotgun (WGS) entry which is preliminary data.</text>
</comment>
<sequence>MNVEHPASRPLTPGSADAVDHRMHRDTAVQEAALRSGWSHRHRDVSGGWLRPTVFGAVDGLVTNASLIAGVGGGGGTTHAIVLTGLAGLVAGAFSMGTGEYISVTNQNELVHAEVAVERRMHEQFPEAERAELAETFRGYGADPQVAAQMAEAVSRDPVMALRLHTRDELGLDPDDLPSALLAGLASLSAFSVGALLPLLPYLVGFPNLVAALAIAAVALVVGGMVVGRLTGRPLLRAGVRQLLLGGVAVAVTFVVGHLIGAVPS</sequence>
<proteinExistence type="predicted"/>
<dbReference type="PANTHER" id="PTHR31851">
    <property type="entry name" value="FE(2+)/MN(2+) TRANSPORTER PCL1"/>
    <property type="match status" value="1"/>
</dbReference>
<keyword evidence="2 6" id="KW-0812">Transmembrane</keyword>
<dbReference type="GO" id="GO:0005384">
    <property type="term" value="F:manganese ion transmembrane transporter activity"/>
    <property type="evidence" value="ECO:0007669"/>
    <property type="project" value="InterPro"/>
</dbReference>
<evidence type="ECO:0000256" key="1">
    <source>
        <dbReference type="ARBA" id="ARBA00004127"/>
    </source>
</evidence>
<comment type="subcellular location">
    <subcellularLocation>
        <location evidence="1">Endomembrane system</location>
        <topology evidence="1">Multi-pass membrane protein</topology>
    </subcellularLocation>
</comment>
<dbReference type="EMBL" id="BMNA01000002">
    <property type="protein sequence ID" value="GGL91126.1"/>
    <property type="molecule type" value="Genomic_DNA"/>
</dbReference>
<keyword evidence="4 6" id="KW-0472">Membrane</keyword>
<feature type="region of interest" description="Disordered" evidence="5">
    <location>
        <begin position="1"/>
        <end position="22"/>
    </location>
</feature>
<keyword evidence="3 6" id="KW-1133">Transmembrane helix</keyword>
<dbReference type="Proteomes" id="UP000655208">
    <property type="component" value="Unassembled WGS sequence"/>
</dbReference>
<name>A0A917SRD7_9ACTN</name>
<evidence type="ECO:0000256" key="5">
    <source>
        <dbReference type="SAM" id="MobiDB-lite"/>
    </source>
</evidence>